<dbReference type="Gene3D" id="3.90.1150.10">
    <property type="entry name" value="Aspartate Aminotransferase, domain 1"/>
    <property type="match status" value="1"/>
</dbReference>
<evidence type="ECO:0000256" key="1">
    <source>
        <dbReference type="ARBA" id="ARBA00001933"/>
    </source>
</evidence>
<dbReference type="InterPro" id="IPR004839">
    <property type="entry name" value="Aminotransferase_I/II_large"/>
</dbReference>
<dbReference type="PRINTS" id="PR00753">
    <property type="entry name" value="ACCSYNTHASE"/>
</dbReference>
<dbReference type="PANTHER" id="PTHR46383:SF1">
    <property type="entry name" value="ASPARTATE AMINOTRANSFERASE"/>
    <property type="match status" value="1"/>
</dbReference>
<dbReference type="PANTHER" id="PTHR46383">
    <property type="entry name" value="ASPARTATE AMINOTRANSFERASE"/>
    <property type="match status" value="1"/>
</dbReference>
<dbReference type="InterPro" id="IPR015421">
    <property type="entry name" value="PyrdxlP-dep_Trfase_major"/>
</dbReference>
<evidence type="ECO:0000313" key="9">
    <source>
        <dbReference type="Proteomes" id="UP001652397"/>
    </source>
</evidence>
<evidence type="ECO:0000256" key="4">
    <source>
        <dbReference type="ARBA" id="ARBA00022679"/>
    </source>
</evidence>
<dbReference type="RefSeq" id="WP_147574204.1">
    <property type="nucleotide sequence ID" value="NZ_JAOQJE010000007.1"/>
</dbReference>
<dbReference type="EC" id="2.6.1.-" evidence="6"/>
<dbReference type="SUPFAM" id="SSF53383">
    <property type="entry name" value="PLP-dependent transferases"/>
    <property type="match status" value="1"/>
</dbReference>
<keyword evidence="3 6" id="KW-0032">Aminotransferase</keyword>
<dbReference type="InterPro" id="IPR050596">
    <property type="entry name" value="AspAT/PAT-like"/>
</dbReference>
<dbReference type="PROSITE" id="PS00105">
    <property type="entry name" value="AA_TRANSFER_CLASS_1"/>
    <property type="match status" value="1"/>
</dbReference>
<dbReference type="InterPro" id="IPR015422">
    <property type="entry name" value="PyrdxlP-dep_Trfase_small"/>
</dbReference>
<dbReference type="InterPro" id="IPR015424">
    <property type="entry name" value="PyrdxlP-dep_Trfase"/>
</dbReference>
<organism evidence="8 9">
    <name type="scientific">Agathobaculum ammoniilyticum</name>
    <dbReference type="NCBI Taxonomy" id="2981778"/>
    <lineage>
        <taxon>Bacteria</taxon>
        <taxon>Bacillati</taxon>
        <taxon>Bacillota</taxon>
        <taxon>Clostridia</taxon>
        <taxon>Eubacteriales</taxon>
        <taxon>Butyricicoccaceae</taxon>
        <taxon>Agathobaculum</taxon>
    </lineage>
</organism>
<dbReference type="EMBL" id="JAOQJE010000007">
    <property type="protein sequence ID" value="MCU6789332.1"/>
    <property type="molecule type" value="Genomic_DNA"/>
</dbReference>
<evidence type="ECO:0000313" key="8">
    <source>
        <dbReference type="EMBL" id="MCU6789332.1"/>
    </source>
</evidence>
<sequence>MKPISKIAAGVQASTTLAIDSLFKQMKAEGKDVVGFGAGEPDFPTPEHIKQAGIDAIENNFTKYTPAAGLMQLREAASYRLRADFGLEYAPSQIVVASGAKHSVYVALMTLCDPGDEVVIAAPYWVSYSEMVKQAGAVPVIVAAGEAEDFKITAAQLDAAITDRTKVFMLNSPCNPTGMVYTRAELEAIAEVCCRRNVYVIADEIYCNLVYDDIEFVSFASLGEDVKERTILVNGVSKSYAMTGWRIGYTASNPELARVMGNYLSHSTSAPSTISQHAAIVALRGPQEDMQAMKRAFEKRRDHLVGRMNRIAGVSCIKPQGAFYVMMNMKSFIGKSMYGKTIGSAEDFAHLFLEKGLVATVPCTAFAAPGFVRWSYATSLAEIDKGLDRLEQFIQNA</sequence>
<evidence type="ECO:0000256" key="5">
    <source>
        <dbReference type="ARBA" id="ARBA00022898"/>
    </source>
</evidence>
<comment type="similarity">
    <text evidence="2 6">Belongs to the class-I pyridoxal-phosphate-dependent aminotransferase family.</text>
</comment>
<gene>
    <name evidence="8" type="ORF">OCV66_09570</name>
</gene>
<dbReference type="GO" id="GO:0008483">
    <property type="term" value="F:transaminase activity"/>
    <property type="evidence" value="ECO:0007669"/>
    <property type="project" value="UniProtKB-KW"/>
</dbReference>
<reference evidence="8 9" key="1">
    <citation type="journal article" date="2021" name="ISME Commun">
        <title>Automated analysis of genomic sequences facilitates high-throughput and comprehensive description of bacteria.</title>
        <authorList>
            <person name="Hitch T.C.A."/>
        </authorList>
    </citation>
    <scope>NUCLEOTIDE SEQUENCE [LARGE SCALE GENOMIC DNA]</scope>
    <source>
        <strain evidence="8 9">Sanger_34</strain>
    </source>
</reference>
<evidence type="ECO:0000256" key="2">
    <source>
        <dbReference type="ARBA" id="ARBA00007441"/>
    </source>
</evidence>
<comment type="cofactor">
    <cofactor evidence="1 6">
        <name>pyridoxal 5'-phosphate</name>
        <dbReference type="ChEBI" id="CHEBI:597326"/>
    </cofactor>
</comment>
<evidence type="ECO:0000256" key="6">
    <source>
        <dbReference type="RuleBase" id="RU000481"/>
    </source>
</evidence>
<keyword evidence="4 6" id="KW-0808">Transferase</keyword>
<proteinExistence type="inferred from homology"/>
<dbReference type="Proteomes" id="UP001652397">
    <property type="component" value="Unassembled WGS sequence"/>
</dbReference>
<comment type="caution">
    <text evidence="8">The sequence shown here is derived from an EMBL/GenBank/DDBJ whole genome shotgun (WGS) entry which is preliminary data.</text>
</comment>
<dbReference type="CDD" id="cd00609">
    <property type="entry name" value="AAT_like"/>
    <property type="match status" value="1"/>
</dbReference>
<dbReference type="Pfam" id="PF00155">
    <property type="entry name" value="Aminotran_1_2"/>
    <property type="match status" value="1"/>
</dbReference>
<name>A0ABT2U3Y3_9FIRM</name>
<keyword evidence="9" id="KW-1185">Reference proteome</keyword>
<dbReference type="Gene3D" id="3.40.640.10">
    <property type="entry name" value="Type I PLP-dependent aspartate aminotransferase-like (Major domain)"/>
    <property type="match status" value="1"/>
</dbReference>
<keyword evidence="5" id="KW-0663">Pyridoxal phosphate</keyword>
<accession>A0ABT2U3Y3</accession>
<dbReference type="InterPro" id="IPR004838">
    <property type="entry name" value="NHTrfase_class1_PyrdxlP-BS"/>
</dbReference>
<evidence type="ECO:0000259" key="7">
    <source>
        <dbReference type="Pfam" id="PF00155"/>
    </source>
</evidence>
<feature type="domain" description="Aminotransferase class I/classII large" evidence="7">
    <location>
        <begin position="31"/>
        <end position="390"/>
    </location>
</feature>
<evidence type="ECO:0000256" key="3">
    <source>
        <dbReference type="ARBA" id="ARBA00022576"/>
    </source>
</evidence>
<protein>
    <recommendedName>
        <fullName evidence="6">Aminotransferase</fullName>
        <ecNumber evidence="6">2.6.1.-</ecNumber>
    </recommendedName>
</protein>